<feature type="signal peptide" evidence="1">
    <location>
        <begin position="1"/>
        <end position="26"/>
    </location>
</feature>
<evidence type="ECO:0000313" key="3">
    <source>
        <dbReference type="Proteomes" id="UP000061665"/>
    </source>
</evidence>
<keyword evidence="1" id="KW-0732">Signal</keyword>
<name>A0AB73FX28_9BURK</name>
<accession>A0AB73FX28</accession>
<dbReference type="GO" id="GO:0005829">
    <property type="term" value="C:cytosol"/>
    <property type="evidence" value="ECO:0007669"/>
    <property type="project" value="TreeGrafter"/>
</dbReference>
<dbReference type="SUPFAM" id="SSF55298">
    <property type="entry name" value="YjgF-like"/>
    <property type="match status" value="1"/>
</dbReference>
<dbReference type="Gene3D" id="3.30.1330.40">
    <property type="entry name" value="RutC-like"/>
    <property type="match status" value="1"/>
</dbReference>
<comment type="caution">
    <text evidence="2">The sequence shown here is derived from an EMBL/GenBank/DDBJ whole genome shotgun (WGS) entry which is preliminary data.</text>
</comment>
<reference evidence="2 3" key="1">
    <citation type="submission" date="2015-11" db="EMBL/GenBank/DDBJ databases">
        <title>Expanding the genomic diversity of Burkholderia species for the development of highly accurate diagnostics.</title>
        <authorList>
            <person name="Sahl J."/>
            <person name="Keim P."/>
            <person name="Wagner D."/>
        </authorList>
    </citation>
    <scope>NUCLEOTIDE SEQUENCE [LARGE SCALE GENOMIC DNA]</scope>
    <source>
        <strain evidence="2 3">MSMB2058</strain>
    </source>
</reference>
<dbReference type="EMBL" id="LOZE01000114">
    <property type="protein sequence ID" value="KVM24766.1"/>
    <property type="molecule type" value="Genomic_DNA"/>
</dbReference>
<gene>
    <name evidence="2" type="ORF">WJ53_14655</name>
</gene>
<organism evidence="2 3">
    <name type="scientific">Burkholderia ubonensis</name>
    <dbReference type="NCBI Taxonomy" id="101571"/>
    <lineage>
        <taxon>Bacteria</taxon>
        <taxon>Pseudomonadati</taxon>
        <taxon>Pseudomonadota</taxon>
        <taxon>Betaproteobacteria</taxon>
        <taxon>Burkholderiales</taxon>
        <taxon>Burkholderiaceae</taxon>
        <taxon>Burkholderia</taxon>
        <taxon>Burkholderia cepacia complex</taxon>
    </lineage>
</organism>
<sequence>MCYIVFCRTITTFCVISAFATGVAHAVDDVIRHRIPNSSFPIAAAVEIPMTFSTVYLSGKVPPVQDVRKPLESPLAYGGNTKAQTVGVLKDIEKSLAELGLGLGDVVKMQVFLVGDPANGGKMDFAGFMEGYSQFFGTREQPNLPTRSVFQVMGLANPAWRVEIEVVAVRRK</sequence>
<dbReference type="AlphaFoldDB" id="A0AB73FX28"/>
<dbReference type="Pfam" id="PF01042">
    <property type="entry name" value="Ribonuc_L-PSP"/>
    <property type="match status" value="1"/>
</dbReference>
<dbReference type="InterPro" id="IPR035959">
    <property type="entry name" value="RutC-like_sf"/>
</dbReference>
<protein>
    <submittedName>
        <fullName evidence="2">Uncharacterized protein</fullName>
    </submittedName>
</protein>
<dbReference type="GO" id="GO:0019239">
    <property type="term" value="F:deaminase activity"/>
    <property type="evidence" value="ECO:0007669"/>
    <property type="project" value="TreeGrafter"/>
</dbReference>
<evidence type="ECO:0000313" key="2">
    <source>
        <dbReference type="EMBL" id="KVM24766.1"/>
    </source>
</evidence>
<dbReference type="PANTHER" id="PTHR11803">
    <property type="entry name" value="2-IMINOBUTANOATE/2-IMINOPROPANOATE DEAMINASE RIDA"/>
    <property type="match status" value="1"/>
</dbReference>
<evidence type="ECO:0000256" key="1">
    <source>
        <dbReference type="SAM" id="SignalP"/>
    </source>
</evidence>
<dbReference type="RefSeq" id="WP_059724709.1">
    <property type="nucleotide sequence ID" value="NZ_LOYI01000056.1"/>
</dbReference>
<proteinExistence type="predicted"/>
<dbReference type="Proteomes" id="UP000061665">
    <property type="component" value="Unassembled WGS sequence"/>
</dbReference>
<feature type="chain" id="PRO_5044490364" evidence="1">
    <location>
        <begin position="27"/>
        <end position="172"/>
    </location>
</feature>
<dbReference type="PANTHER" id="PTHR11803:SF59">
    <property type="entry name" value="ENDORIBONUCLEASE"/>
    <property type="match status" value="1"/>
</dbReference>
<dbReference type="InterPro" id="IPR006175">
    <property type="entry name" value="YjgF/YER057c/UK114"/>
</dbReference>
<dbReference type="CDD" id="cd06151">
    <property type="entry name" value="YjgF_YER057c_UK114_like_3"/>
    <property type="match status" value="1"/>
</dbReference>